<comment type="caution">
    <text evidence="1">The sequence shown here is derived from an EMBL/GenBank/DDBJ whole genome shotgun (WGS) entry which is preliminary data.</text>
</comment>
<name>A0A833JCN7_9HYPH</name>
<reference evidence="1 2" key="1">
    <citation type="submission" date="2019-10" db="EMBL/GenBank/DDBJ databases">
        <title>Draft Genome Sequence of the Caffeine Degrading Methylotroph Methylorubrum populi PINKEL.</title>
        <authorList>
            <person name="Dawson S.C."/>
            <person name="Zhang X."/>
            <person name="Wright M.E."/>
            <person name="Sharma G."/>
            <person name="Langner J.T."/>
            <person name="Ditty J.L."/>
            <person name="Subuyuj G.A."/>
        </authorList>
    </citation>
    <scope>NUCLEOTIDE SEQUENCE [LARGE SCALE GENOMIC DNA]</scope>
    <source>
        <strain evidence="1 2">Pinkel</strain>
    </source>
</reference>
<gene>
    <name evidence="1" type="ORF">F8B43_0031</name>
</gene>
<protein>
    <submittedName>
        <fullName evidence="1">Uncharacterized protein</fullName>
    </submittedName>
</protein>
<organism evidence="1 2">
    <name type="scientific">Methylorubrum populi</name>
    <dbReference type="NCBI Taxonomy" id="223967"/>
    <lineage>
        <taxon>Bacteria</taxon>
        <taxon>Pseudomonadati</taxon>
        <taxon>Pseudomonadota</taxon>
        <taxon>Alphaproteobacteria</taxon>
        <taxon>Hyphomicrobiales</taxon>
        <taxon>Methylobacteriaceae</taxon>
        <taxon>Methylorubrum</taxon>
    </lineage>
</organism>
<evidence type="ECO:0000313" key="2">
    <source>
        <dbReference type="Proteomes" id="UP000469949"/>
    </source>
</evidence>
<evidence type="ECO:0000313" key="1">
    <source>
        <dbReference type="EMBL" id="KAB7788026.1"/>
    </source>
</evidence>
<sequence>MQTCETCQHWVESDPPEYVSDVHPSASALRRCGMPREEFGEERPRAAVVAYGSEVEGAFLLTRADFGCIAHEPRD</sequence>
<dbReference type="EMBL" id="WEKV01000001">
    <property type="protein sequence ID" value="KAB7788026.1"/>
    <property type="molecule type" value="Genomic_DNA"/>
</dbReference>
<dbReference type="Proteomes" id="UP000469949">
    <property type="component" value="Unassembled WGS sequence"/>
</dbReference>
<proteinExistence type="predicted"/>
<accession>A0A833JCN7</accession>
<dbReference type="AlphaFoldDB" id="A0A833JCN7"/>